<feature type="domain" description="Novel STAND NTPase 3" evidence="1">
    <location>
        <begin position="198"/>
        <end position="317"/>
    </location>
</feature>
<dbReference type="Pfam" id="PF20720">
    <property type="entry name" value="nSTAND3"/>
    <property type="match status" value="1"/>
</dbReference>
<dbReference type="InterPro" id="IPR049050">
    <property type="entry name" value="nSTAND3"/>
</dbReference>
<dbReference type="SUPFAM" id="SSF52540">
    <property type="entry name" value="P-loop containing nucleoside triphosphate hydrolases"/>
    <property type="match status" value="1"/>
</dbReference>
<dbReference type="AlphaFoldDB" id="A0A1E3XIE5"/>
<evidence type="ECO:0000313" key="2">
    <source>
        <dbReference type="EMBL" id="ODS34684.1"/>
    </source>
</evidence>
<organism evidence="2 3">
    <name type="scientific">Candidatus Scalindua rubra</name>
    <dbReference type="NCBI Taxonomy" id="1872076"/>
    <lineage>
        <taxon>Bacteria</taxon>
        <taxon>Pseudomonadati</taxon>
        <taxon>Planctomycetota</taxon>
        <taxon>Candidatus Brocadiia</taxon>
        <taxon>Candidatus Brocadiales</taxon>
        <taxon>Candidatus Scalinduaceae</taxon>
        <taxon>Candidatus Scalindua</taxon>
    </lineage>
</organism>
<reference evidence="2 3" key="1">
    <citation type="submission" date="2016-07" db="EMBL/GenBank/DDBJ databases">
        <title>Draft genome of Scalindua rubra, obtained from a brine-seawater interface in the Red Sea, sheds light on salt adaptation in anammox bacteria.</title>
        <authorList>
            <person name="Speth D.R."/>
            <person name="Lagkouvardos I."/>
            <person name="Wang Y."/>
            <person name="Qian P.-Y."/>
            <person name="Dutilh B.E."/>
            <person name="Jetten M.S."/>
        </authorList>
    </citation>
    <scope>NUCLEOTIDE SEQUENCE [LARGE SCALE GENOMIC DNA]</scope>
    <source>
        <strain evidence="2">BSI-1</strain>
    </source>
</reference>
<name>A0A1E3XIE5_9BACT</name>
<evidence type="ECO:0000313" key="3">
    <source>
        <dbReference type="Proteomes" id="UP000094056"/>
    </source>
</evidence>
<proteinExistence type="predicted"/>
<dbReference type="EMBL" id="MAYW01000002">
    <property type="protein sequence ID" value="ODS34684.1"/>
    <property type="molecule type" value="Genomic_DNA"/>
</dbReference>
<dbReference type="Proteomes" id="UP000094056">
    <property type="component" value="Unassembled WGS sequence"/>
</dbReference>
<gene>
    <name evidence="2" type="ORF">SCARUB_00120</name>
</gene>
<comment type="caution">
    <text evidence="2">The sequence shown here is derived from an EMBL/GenBank/DDBJ whole genome shotgun (WGS) entry which is preliminary data.</text>
</comment>
<evidence type="ECO:0000259" key="1">
    <source>
        <dbReference type="Pfam" id="PF20720"/>
    </source>
</evidence>
<accession>A0A1E3XIE5</accession>
<sequence length="655" mass="74659">MAKINQIQTAISELDGGAFQKLADSYLLRKGYQQINPIGSVAGSNKVRKGTPDTLIPTPNGKYIFAEYTTISANQVFSKFCDDIDKCLDESKTGISVAKIKEIVLCYTSELSVKNIDQLREKCEATGVNLNLYGIGAVSYDILEKYPSIAKDYLGIEVDTGQIVPLNKFISLYEKNKLTTTLKTAFHFREEEKNNLLASIECNSIVIVSGQAGVGKSRIAIECYQHFIKNNTSYKAYCIFNQGIDLFEDVRSYFSDSGNYLIFVDDANRISGFQYIIQLLQTKRSDQNFKIIVTVRDYALDKIRDTCKPFEAGAEISLSPFTDSEIKKLVQDEFEINNHLYLDRIIDIAQGNPRVAIMAAKVAKESNTLESIRDVSELYDTYYSSIKSDLDALKDENILKVAGIVAFFRSVDRTNNNLMSDIEGIFSMSAEDFWEAAKTLHDMEVLDMFENEVVKTSDQVLATYLFYLVFIKEKILDFSILINDLFPQFKQRLVDAISPILNAFNFDETKKTMQSSVDKVWDHTQAKDINTFLQLIDVFWFLKPTETLIFIQDKIKSLKSQEINTDEIKFEADSSSTLPEFLSTLSLFRFLGIDETKMSLDVFLQYVEKQPQDTSKILHYFVDRYGFQPDSYCFGYDVQYAVAEKTIEYCNSEKK</sequence>
<dbReference type="InterPro" id="IPR027417">
    <property type="entry name" value="P-loop_NTPase"/>
</dbReference>
<protein>
    <recommendedName>
        <fullName evidence="1">Novel STAND NTPase 3 domain-containing protein</fullName>
    </recommendedName>
</protein>
<dbReference type="PATRIC" id="fig|1872076.5.peg.133"/>